<keyword evidence="6 8" id="KW-0472">Membrane</keyword>
<evidence type="ECO:0000256" key="2">
    <source>
        <dbReference type="ARBA" id="ARBA00022448"/>
    </source>
</evidence>
<keyword evidence="7 8" id="KW-0998">Cell outer membrane</keyword>
<accession>A0A7V5LJL5</accession>
<comment type="caution">
    <text evidence="10">The sequence shown here is derived from an EMBL/GenBank/DDBJ whole genome shotgun (WGS) entry which is preliminary data.</text>
</comment>
<proteinExistence type="inferred from homology"/>
<comment type="similarity">
    <text evidence="8">Belongs to the TonB-dependent receptor family.</text>
</comment>
<keyword evidence="4 8" id="KW-0812">Transmembrane</keyword>
<dbReference type="PROSITE" id="PS52016">
    <property type="entry name" value="TONB_DEPENDENT_REC_3"/>
    <property type="match status" value="1"/>
</dbReference>
<protein>
    <submittedName>
        <fullName evidence="10">TonB-dependent receptor</fullName>
    </submittedName>
</protein>
<dbReference type="InterPro" id="IPR039426">
    <property type="entry name" value="TonB-dep_rcpt-like"/>
</dbReference>
<keyword evidence="5" id="KW-0732">Signal</keyword>
<dbReference type="InterPro" id="IPR037066">
    <property type="entry name" value="Plug_dom_sf"/>
</dbReference>
<dbReference type="InterPro" id="IPR012910">
    <property type="entry name" value="Plug_dom"/>
</dbReference>
<dbReference type="Proteomes" id="UP000886111">
    <property type="component" value="Unassembled WGS sequence"/>
</dbReference>
<evidence type="ECO:0000256" key="4">
    <source>
        <dbReference type="ARBA" id="ARBA00022692"/>
    </source>
</evidence>
<dbReference type="Gene3D" id="2.170.130.10">
    <property type="entry name" value="TonB-dependent receptor, plug domain"/>
    <property type="match status" value="1"/>
</dbReference>
<dbReference type="InterPro" id="IPR036942">
    <property type="entry name" value="Beta-barrel_TonB_sf"/>
</dbReference>
<dbReference type="SUPFAM" id="SSF56935">
    <property type="entry name" value="Porins"/>
    <property type="match status" value="1"/>
</dbReference>
<dbReference type="Pfam" id="PF13715">
    <property type="entry name" value="CarbopepD_reg_2"/>
    <property type="match status" value="1"/>
</dbReference>
<sequence length="520" mass="59910">MNLKTLLIILIFFSFALAQETLIGRVLDKETSRPLTGADVYFKISKIGTTTDQEGFFKLTIPRKNVSHDSLVLHYVGYHPMVIPFHLVQQKKIYYLQAQQLELEQPIEVEAERLNLSRMDIPHLTRSIRAEEIRRYATSELATLLRTIPAIRLQGNEIDGKQLEIRGSNANEVNVYLDGVLLNDLSSSNTADLSLVPVDNLSKIEIHKTAHMLLNGGGAFGGVVNLITKQPEKLGAEVKMRSGSFNSRQYFGNLGLPMGQNWTFSYFGQLATMNPKIEFFPDERFLPDKSENNAIKQKKFSHYVNLNFQKASYLLNGKLFYYGLKYKKPGWQDNRKTLILSDQNQLPGGFNLTLNYLNSADEVQRYVVSTSKDLYDYHSQRFNVRLFKSCKLKKGAFKAFSEYWHERLTRKFSIQDSSTVHLLENLFFYDNRISSSLLYTFTERSDSLKNLSWKVHFGLRGDASASGYRDLTNAVGALITWRQRNHQWRLLLSYGRNVRYPTLFEMALNRDFTIYTLNDT</sequence>
<dbReference type="AlphaFoldDB" id="A0A7V5LJL5"/>
<name>A0A7V5LJL5_CALAY</name>
<evidence type="ECO:0000256" key="3">
    <source>
        <dbReference type="ARBA" id="ARBA00022452"/>
    </source>
</evidence>
<organism evidence="10">
    <name type="scientific">Caldithrix abyssi</name>
    <dbReference type="NCBI Taxonomy" id="187145"/>
    <lineage>
        <taxon>Bacteria</taxon>
        <taxon>Pseudomonadati</taxon>
        <taxon>Calditrichota</taxon>
        <taxon>Calditrichia</taxon>
        <taxon>Calditrichales</taxon>
        <taxon>Calditrichaceae</taxon>
        <taxon>Caldithrix</taxon>
    </lineage>
</organism>
<evidence type="ECO:0000256" key="5">
    <source>
        <dbReference type="ARBA" id="ARBA00022729"/>
    </source>
</evidence>
<gene>
    <name evidence="10" type="ORF">ENL21_07605</name>
</gene>
<evidence type="ECO:0000256" key="6">
    <source>
        <dbReference type="ARBA" id="ARBA00023136"/>
    </source>
</evidence>
<feature type="non-terminal residue" evidence="10">
    <location>
        <position position="520"/>
    </location>
</feature>
<dbReference type="Pfam" id="PF07715">
    <property type="entry name" value="Plug"/>
    <property type="match status" value="1"/>
</dbReference>
<reference evidence="10" key="1">
    <citation type="journal article" date="2020" name="mSystems">
        <title>Genome- and Community-Level Interaction Insights into Carbon Utilization and Element Cycling Functions of Hydrothermarchaeota in Hydrothermal Sediment.</title>
        <authorList>
            <person name="Zhou Z."/>
            <person name="Liu Y."/>
            <person name="Xu W."/>
            <person name="Pan J."/>
            <person name="Luo Z.H."/>
            <person name="Li M."/>
        </authorList>
    </citation>
    <scope>NUCLEOTIDE SEQUENCE [LARGE SCALE GENOMIC DNA]</scope>
    <source>
        <strain evidence="10">HyVt-76</strain>
    </source>
</reference>
<evidence type="ECO:0000313" key="10">
    <source>
        <dbReference type="EMBL" id="HHE55631.1"/>
    </source>
</evidence>
<dbReference type="EMBL" id="DRTD01000566">
    <property type="protein sequence ID" value="HHE55631.1"/>
    <property type="molecule type" value="Genomic_DNA"/>
</dbReference>
<dbReference type="InterPro" id="IPR008969">
    <property type="entry name" value="CarboxyPept-like_regulatory"/>
</dbReference>
<dbReference type="GO" id="GO:0015344">
    <property type="term" value="F:siderophore uptake transmembrane transporter activity"/>
    <property type="evidence" value="ECO:0007669"/>
    <property type="project" value="TreeGrafter"/>
</dbReference>
<evidence type="ECO:0000256" key="8">
    <source>
        <dbReference type="PROSITE-ProRule" id="PRU01360"/>
    </source>
</evidence>
<dbReference type="Gene3D" id="2.40.170.20">
    <property type="entry name" value="TonB-dependent receptor, beta-barrel domain"/>
    <property type="match status" value="1"/>
</dbReference>
<keyword evidence="3 8" id="KW-1134">Transmembrane beta strand</keyword>
<evidence type="ECO:0000256" key="1">
    <source>
        <dbReference type="ARBA" id="ARBA00004571"/>
    </source>
</evidence>
<dbReference type="PANTHER" id="PTHR30069">
    <property type="entry name" value="TONB-DEPENDENT OUTER MEMBRANE RECEPTOR"/>
    <property type="match status" value="1"/>
</dbReference>
<keyword evidence="10" id="KW-0675">Receptor</keyword>
<dbReference type="GO" id="GO:0044718">
    <property type="term" value="P:siderophore transmembrane transport"/>
    <property type="evidence" value="ECO:0007669"/>
    <property type="project" value="TreeGrafter"/>
</dbReference>
<evidence type="ECO:0000259" key="9">
    <source>
        <dbReference type="Pfam" id="PF07715"/>
    </source>
</evidence>
<feature type="domain" description="TonB-dependent receptor plug" evidence="9">
    <location>
        <begin position="119"/>
        <end position="223"/>
    </location>
</feature>
<dbReference type="GO" id="GO:0009279">
    <property type="term" value="C:cell outer membrane"/>
    <property type="evidence" value="ECO:0007669"/>
    <property type="project" value="UniProtKB-SubCell"/>
</dbReference>
<dbReference type="SUPFAM" id="SSF49464">
    <property type="entry name" value="Carboxypeptidase regulatory domain-like"/>
    <property type="match status" value="1"/>
</dbReference>
<comment type="subcellular location">
    <subcellularLocation>
        <location evidence="1 8">Cell outer membrane</location>
        <topology evidence="1 8">Multi-pass membrane protein</topology>
    </subcellularLocation>
</comment>
<dbReference type="PANTHER" id="PTHR30069:SF29">
    <property type="entry name" value="HEMOGLOBIN AND HEMOGLOBIN-HAPTOGLOBIN-BINDING PROTEIN 1-RELATED"/>
    <property type="match status" value="1"/>
</dbReference>
<keyword evidence="2 8" id="KW-0813">Transport</keyword>
<evidence type="ECO:0000256" key="7">
    <source>
        <dbReference type="ARBA" id="ARBA00023237"/>
    </source>
</evidence>